<feature type="compositionally biased region" description="Basic and acidic residues" evidence="2">
    <location>
        <begin position="386"/>
        <end position="396"/>
    </location>
</feature>
<evidence type="ECO:0000256" key="2">
    <source>
        <dbReference type="SAM" id="MobiDB-lite"/>
    </source>
</evidence>
<dbReference type="InterPro" id="IPR000467">
    <property type="entry name" value="G_patch_dom"/>
</dbReference>
<evidence type="ECO:0000313" key="7">
    <source>
        <dbReference type="Proteomes" id="UP000279307"/>
    </source>
</evidence>
<sequence length="554" mass="63684">MSNFAKSQMLKYGWTEGKGLGKNESGITEALKPIIKLDNAGIGYESNEYDWLTLLSPKNPAKSKHESQESQREAYEKFENTSTLQDGNLIRLSAISDKKKSTKSTIHVPLLDDQIYKACGSRTVHKTARHGHTLSGKLERLALQDNMFSNVNASDVSQSNSSSVAADTMMIHREMKAECEETEEIEQENDSNGNTSQSETELFVVKSKSTRKKERRRMDNLSRQLRICNIEEGTDKGMELACKSPQQNDKKARIKRKIKKRRKTKEDTGLLESSLEDKATNESLEAPFSLNKSMQCMNILKKVPELVKLDETKLDKLEQEKNRDCNKKKRARSQEQVRNCVITIEELGDMCIKNITKRLCNRDISTWYSLMSNDEKKAQSNQETDPYDKQKDPNKIANVKGHEFLYDKTCGKNSEMQKECKDQPNALSENYSKRGKKKNKDKAPSGQSMLHNFSNKRSSKEKKSKNSTWVEQERIKWFELSNRLNFRIQKKKQQRYLAKHRKQVKNIENVIHKLKDKILSHDVNALIKDLTTIDITEGATVNKRKLTQTHLTPV</sequence>
<feature type="region of interest" description="Disordered" evidence="2">
    <location>
        <begin position="415"/>
        <end position="467"/>
    </location>
</feature>
<evidence type="ECO:0000313" key="4">
    <source>
        <dbReference type="EMBL" id="EZA49226.1"/>
    </source>
</evidence>
<feature type="compositionally biased region" description="Basic residues" evidence="2">
    <location>
        <begin position="252"/>
        <end position="263"/>
    </location>
</feature>
<dbReference type="GO" id="GO:0005730">
    <property type="term" value="C:nucleolus"/>
    <property type="evidence" value="ECO:0007669"/>
    <property type="project" value="TreeGrafter"/>
</dbReference>
<dbReference type="SMART" id="SM00443">
    <property type="entry name" value="G_patch"/>
    <property type="match status" value="1"/>
</dbReference>
<feature type="region of interest" description="Disordered" evidence="2">
    <location>
        <begin position="375"/>
        <end position="396"/>
    </location>
</feature>
<feature type="region of interest" description="Disordered" evidence="2">
    <location>
        <begin position="180"/>
        <end position="219"/>
    </location>
</feature>
<keyword evidence="6" id="KW-1185">Reference proteome</keyword>
<dbReference type="PROSITE" id="PS50174">
    <property type="entry name" value="G_PATCH"/>
    <property type="match status" value="1"/>
</dbReference>
<dbReference type="PANTHER" id="PTHR23149">
    <property type="entry name" value="G PATCH DOMAIN CONTAINING PROTEIN"/>
    <property type="match status" value="1"/>
</dbReference>
<dbReference type="OMA" id="QIDIGHE"/>
<reference evidence="4 6" key="1">
    <citation type="journal article" date="2014" name="Curr. Biol.">
        <title>The genome of the clonal raider ant Cerapachys biroi.</title>
        <authorList>
            <person name="Oxley P.R."/>
            <person name="Ji L."/>
            <person name="Fetter-Pruneda I."/>
            <person name="McKenzie S.K."/>
            <person name="Li C."/>
            <person name="Hu H."/>
            <person name="Zhang G."/>
            <person name="Kronauer D.J."/>
        </authorList>
    </citation>
    <scope>NUCLEOTIDE SEQUENCE [LARGE SCALE GENOMIC DNA]</scope>
</reference>
<dbReference type="Proteomes" id="UP000279307">
    <property type="component" value="Chromosome 1"/>
</dbReference>
<dbReference type="PANTHER" id="PTHR23149:SF9">
    <property type="entry name" value="G PATCH DOMAIN-CONTAINING PROTEIN 4"/>
    <property type="match status" value="1"/>
</dbReference>
<protein>
    <recommendedName>
        <fullName evidence="1">G patch domain-containing protein 4</fullName>
    </recommendedName>
</protein>
<dbReference type="STRING" id="2015173.A0A026W0W8"/>
<dbReference type="InterPro" id="IPR050656">
    <property type="entry name" value="PINX1"/>
</dbReference>
<name>A0A026W0W8_OOCBI</name>
<evidence type="ECO:0000256" key="1">
    <source>
        <dbReference type="ARBA" id="ARBA00040365"/>
    </source>
</evidence>
<dbReference type="AlphaFoldDB" id="A0A026W0W8"/>
<dbReference type="EMBL" id="QOIP01000001">
    <property type="protein sequence ID" value="RLU26983.1"/>
    <property type="molecule type" value="Genomic_DNA"/>
</dbReference>
<dbReference type="Proteomes" id="UP000053097">
    <property type="component" value="Unassembled WGS sequence"/>
</dbReference>
<feature type="compositionally biased region" description="Acidic residues" evidence="2">
    <location>
        <begin position="180"/>
        <end position="189"/>
    </location>
</feature>
<dbReference type="OrthoDB" id="10019757at2759"/>
<reference evidence="5" key="3">
    <citation type="submission" date="2018-07" db="EMBL/GenBank/DDBJ databases">
        <authorList>
            <person name="Mckenzie S.K."/>
            <person name="Kronauer D.J.C."/>
        </authorList>
    </citation>
    <scope>NUCLEOTIDE SEQUENCE</scope>
    <source>
        <strain evidence="5">Clonal line C1</strain>
    </source>
</reference>
<gene>
    <name evidence="5" type="ORF">DMN91_000782</name>
    <name evidence="4" type="ORF">X777_12522</name>
</gene>
<reference evidence="5 7" key="2">
    <citation type="journal article" date="2018" name="Genome Res.">
        <title>The genomic architecture and molecular evolution of ant odorant receptors.</title>
        <authorList>
            <person name="McKenzie S.K."/>
            <person name="Kronauer D.J.C."/>
        </authorList>
    </citation>
    <scope>NUCLEOTIDE SEQUENCE [LARGE SCALE GENOMIC DNA]</scope>
    <source>
        <strain evidence="5">Clonal line C1</strain>
    </source>
</reference>
<organism evidence="4 6">
    <name type="scientific">Ooceraea biroi</name>
    <name type="common">Clonal raider ant</name>
    <name type="synonym">Cerapachys biroi</name>
    <dbReference type="NCBI Taxonomy" id="2015173"/>
    <lineage>
        <taxon>Eukaryota</taxon>
        <taxon>Metazoa</taxon>
        <taxon>Ecdysozoa</taxon>
        <taxon>Arthropoda</taxon>
        <taxon>Hexapoda</taxon>
        <taxon>Insecta</taxon>
        <taxon>Pterygota</taxon>
        <taxon>Neoptera</taxon>
        <taxon>Endopterygota</taxon>
        <taxon>Hymenoptera</taxon>
        <taxon>Apocrita</taxon>
        <taxon>Aculeata</taxon>
        <taxon>Formicoidea</taxon>
        <taxon>Formicidae</taxon>
        <taxon>Dorylinae</taxon>
        <taxon>Ooceraea</taxon>
    </lineage>
</organism>
<evidence type="ECO:0000313" key="5">
    <source>
        <dbReference type="EMBL" id="RLU26983.1"/>
    </source>
</evidence>
<evidence type="ECO:0000259" key="3">
    <source>
        <dbReference type="PROSITE" id="PS50174"/>
    </source>
</evidence>
<evidence type="ECO:0000313" key="6">
    <source>
        <dbReference type="Proteomes" id="UP000053097"/>
    </source>
</evidence>
<dbReference type="Pfam" id="PF01585">
    <property type="entry name" value="G-patch"/>
    <property type="match status" value="1"/>
</dbReference>
<feature type="domain" description="G-patch" evidence="3">
    <location>
        <begin position="1"/>
        <end position="47"/>
    </location>
</feature>
<accession>A0A026W0W8</accession>
<proteinExistence type="predicted"/>
<dbReference type="EMBL" id="KK107534">
    <property type="protein sequence ID" value="EZA49226.1"/>
    <property type="molecule type" value="Genomic_DNA"/>
</dbReference>
<dbReference type="GO" id="GO:0003676">
    <property type="term" value="F:nucleic acid binding"/>
    <property type="evidence" value="ECO:0007669"/>
    <property type="project" value="InterPro"/>
</dbReference>
<feature type="region of interest" description="Disordered" evidence="2">
    <location>
        <begin position="243"/>
        <end position="273"/>
    </location>
</feature>